<evidence type="ECO:0000256" key="6">
    <source>
        <dbReference type="SAM" id="MobiDB-lite"/>
    </source>
</evidence>
<feature type="compositionally biased region" description="Low complexity" evidence="6">
    <location>
        <begin position="14"/>
        <end position="28"/>
    </location>
</feature>
<dbReference type="Gene3D" id="1.10.10.250">
    <property type="entry name" value="Ribosomal protein L11, C-terminal domain"/>
    <property type="match status" value="1"/>
</dbReference>
<dbReference type="GO" id="GO:0003735">
    <property type="term" value="F:structural constituent of ribosome"/>
    <property type="evidence" value="ECO:0007669"/>
    <property type="project" value="InterPro"/>
</dbReference>
<keyword evidence="4" id="KW-0694">RNA-binding</keyword>
<dbReference type="HAMAP" id="MF_00736">
    <property type="entry name" value="Ribosomal_uL11"/>
    <property type="match status" value="1"/>
</dbReference>
<dbReference type="InterPro" id="IPR036769">
    <property type="entry name" value="Ribosomal_uL11_C_sf"/>
</dbReference>
<protein>
    <recommendedName>
        <fullName evidence="4">Large ribosomal subunit protein uL11</fullName>
    </recommendedName>
</protein>
<organism evidence="9">
    <name type="scientific">uncultured marine group II/III euryarchaeote AD1000_49_E05</name>
    <dbReference type="NCBI Taxonomy" id="1457779"/>
    <lineage>
        <taxon>Archaea</taxon>
        <taxon>Methanobacteriati</taxon>
        <taxon>Methanobacteriota</taxon>
        <taxon>environmental samples</taxon>
    </lineage>
</organism>
<dbReference type="GO" id="GO:0070180">
    <property type="term" value="F:large ribosomal subunit rRNA binding"/>
    <property type="evidence" value="ECO:0007669"/>
    <property type="project" value="UniProtKB-UniRule"/>
</dbReference>
<dbReference type="SUPFAM" id="SSF54747">
    <property type="entry name" value="Ribosomal L11/L12e N-terminal domain"/>
    <property type="match status" value="1"/>
</dbReference>
<dbReference type="GO" id="GO:0006412">
    <property type="term" value="P:translation"/>
    <property type="evidence" value="ECO:0007669"/>
    <property type="project" value="UniProtKB-UniRule"/>
</dbReference>
<dbReference type="EMBL" id="KF900426">
    <property type="protein sequence ID" value="AIE94608.1"/>
    <property type="molecule type" value="Genomic_DNA"/>
</dbReference>
<dbReference type="Pfam" id="PF03946">
    <property type="entry name" value="Ribosomal_L11_N"/>
    <property type="match status" value="1"/>
</dbReference>
<feature type="region of interest" description="Disordered" evidence="6">
    <location>
        <begin position="9"/>
        <end position="28"/>
    </location>
</feature>
<reference evidence="9" key="1">
    <citation type="journal article" date="2014" name="Genome Biol. Evol.">
        <title>Pangenome evidence for extensive interdomain horizontal transfer affecting lineage core and shell genes in uncultured planktonic thaumarchaeota and euryarchaeota.</title>
        <authorList>
            <person name="Deschamps P."/>
            <person name="Zivanovic Y."/>
            <person name="Moreira D."/>
            <person name="Rodriguez-Valera F."/>
            <person name="Lopez-Garcia P."/>
        </authorList>
    </citation>
    <scope>NUCLEOTIDE SEQUENCE</scope>
</reference>
<dbReference type="PANTHER" id="PTHR11661:SF1">
    <property type="entry name" value="LARGE RIBOSOMAL SUBUNIT PROTEIN UL11M"/>
    <property type="match status" value="1"/>
</dbReference>
<gene>
    <name evidence="9" type="primary">RP-L11</name>
    <name evidence="4" type="synonym">rpl11</name>
    <name evidence="9" type="synonym">rplK</name>
</gene>
<feature type="domain" description="Large ribosomal subunit protein uL11 C-terminal" evidence="7">
    <location>
        <begin position="68"/>
        <end position="134"/>
    </location>
</feature>
<evidence type="ECO:0000256" key="3">
    <source>
        <dbReference type="ARBA" id="ARBA00023274"/>
    </source>
</evidence>
<dbReference type="Gene3D" id="3.30.1550.10">
    <property type="entry name" value="Ribosomal protein L11/L12, N-terminal domain"/>
    <property type="match status" value="1"/>
</dbReference>
<keyword evidence="4" id="KW-0699">rRNA-binding</keyword>
<dbReference type="SUPFAM" id="SSF46906">
    <property type="entry name" value="Ribosomal protein L11, C-terminal domain"/>
    <property type="match status" value="1"/>
</dbReference>
<evidence type="ECO:0000256" key="2">
    <source>
        <dbReference type="ARBA" id="ARBA00022980"/>
    </source>
</evidence>
<keyword evidence="2 4" id="KW-0689">Ribosomal protein</keyword>
<dbReference type="PANTHER" id="PTHR11661">
    <property type="entry name" value="60S RIBOSOMAL PROTEIN L12"/>
    <property type="match status" value="1"/>
</dbReference>
<dbReference type="InterPro" id="IPR036796">
    <property type="entry name" value="Ribosomal_uL11_N_sf"/>
</dbReference>
<feature type="domain" description="Large ribosomal subunit protein uL11 N-terminal" evidence="8">
    <location>
        <begin position="6"/>
        <end position="62"/>
    </location>
</feature>
<dbReference type="SMART" id="SM00649">
    <property type="entry name" value="RL11"/>
    <property type="match status" value="1"/>
</dbReference>
<evidence type="ECO:0000259" key="7">
    <source>
        <dbReference type="Pfam" id="PF00298"/>
    </source>
</evidence>
<evidence type="ECO:0000313" key="9">
    <source>
        <dbReference type="EMBL" id="AIE94608.1"/>
    </source>
</evidence>
<evidence type="ECO:0000256" key="1">
    <source>
        <dbReference type="ARBA" id="ARBA00010537"/>
    </source>
</evidence>
<proteinExistence type="inferred from homology"/>
<accession>A0A075FTD4</accession>
<dbReference type="InterPro" id="IPR020783">
    <property type="entry name" value="Ribosomal_uL11_C"/>
</dbReference>
<dbReference type="Pfam" id="PF00298">
    <property type="entry name" value="Ribosomal_L11"/>
    <property type="match status" value="1"/>
</dbReference>
<evidence type="ECO:0000256" key="4">
    <source>
        <dbReference type="HAMAP-Rule" id="MF_00736"/>
    </source>
</evidence>
<dbReference type="InterPro" id="IPR000911">
    <property type="entry name" value="Ribosomal_uL11"/>
</dbReference>
<sequence length="156" mass="15848">MGETVEALVDAGKASAGPPLGPSLGPSGVNVKQVIDEINSKTKSMEGMRVPVKVKVADDKSFTIEVGTPPASSLIKQVLGIAKGSGEAGTVVAADMKLDQAITVAKQKGPGLTGGDIKAMASEILGVAKSMGLTCEGKDPKEIQASIKSGELDDRF</sequence>
<dbReference type="AlphaFoldDB" id="A0A075FTD4"/>
<dbReference type="GO" id="GO:0015934">
    <property type="term" value="C:large ribosomal subunit"/>
    <property type="evidence" value="ECO:0007669"/>
    <property type="project" value="TreeGrafter"/>
</dbReference>
<dbReference type="CDD" id="cd00349">
    <property type="entry name" value="Ribosomal_L11"/>
    <property type="match status" value="1"/>
</dbReference>
<comment type="function">
    <text evidence="4">Forms part of the ribosomal stalk which helps the ribosome interact with GTP-bound translation factors.</text>
</comment>
<comment type="subunit">
    <text evidence="4">Part of the ribosomal stalk of the 50S ribosomal subunit. Interacts with L10 and the large rRNA to form the base of the stalk. L10 forms an elongated spine to which L12 dimers bind in a sequential fashion forming a multimeric L10(L12)X complex.</text>
</comment>
<comment type="similarity">
    <text evidence="1 4 5">Belongs to the universal ribosomal protein uL11 family.</text>
</comment>
<dbReference type="NCBIfam" id="NF002232">
    <property type="entry name" value="PRK01143.1"/>
    <property type="match status" value="1"/>
</dbReference>
<keyword evidence="3 4" id="KW-0687">Ribonucleoprotein</keyword>
<evidence type="ECO:0000259" key="8">
    <source>
        <dbReference type="Pfam" id="PF03946"/>
    </source>
</evidence>
<dbReference type="InterPro" id="IPR020784">
    <property type="entry name" value="Ribosomal_uL11_N"/>
</dbReference>
<name>A0A075FTD4_9EURY</name>
<evidence type="ECO:0000256" key="5">
    <source>
        <dbReference type="RuleBase" id="RU003978"/>
    </source>
</evidence>